<dbReference type="PROSITE" id="PS51898">
    <property type="entry name" value="TYR_RECOMBINASE"/>
    <property type="match status" value="1"/>
</dbReference>
<evidence type="ECO:0000256" key="2">
    <source>
        <dbReference type="ARBA" id="ARBA00023125"/>
    </source>
</evidence>
<dbReference type="Gene3D" id="1.10.443.10">
    <property type="entry name" value="Intergrase catalytic core"/>
    <property type="match status" value="1"/>
</dbReference>
<keyword evidence="6" id="KW-1185">Reference proteome</keyword>
<organism evidence="5 6">
    <name type="scientific">Arcticibacterium luteifluviistationis</name>
    <dbReference type="NCBI Taxonomy" id="1784714"/>
    <lineage>
        <taxon>Bacteria</taxon>
        <taxon>Pseudomonadati</taxon>
        <taxon>Bacteroidota</taxon>
        <taxon>Cytophagia</taxon>
        <taxon>Cytophagales</taxon>
        <taxon>Leadbetterellaceae</taxon>
        <taxon>Arcticibacterium</taxon>
    </lineage>
</organism>
<dbReference type="InterPro" id="IPR010998">
    <property type="entry name" value="Integrase_recombinase_N"/>
</dbReference>
<evidence type="ECO:0000256" key="1">
    <source>
        <dbReference type="ARBA" id="ARBA00008857"/>
    </source>
</evidence>
<dbReference type="Pfam" id="PF00589">
    <property type="entry name" value="Phage_integrase"/>
    <property type="match status" value="1"/>
</dbReference>
<evidence type="ECO:0000259" key="4">
    <source>
        <dbReference type="PROSITE" id="PS51898"/>
    </source>
</evidence>
<sequence length="285" mass="32778">MTHLIERFTEHMKSGKYNSMTVAAYRKAIFVFYNEVRDLPQSKITDEFIGNYLIELGEKKDKAETIQAGKALKLFYDVIFGRKLGIKSTGESKDQKLPEILSQEEVKRIFYTVTNIKHKSLLLLIYNSGLRISEAINLMVDDLDMEKCTIKVSDKNEDSERVLALAPNIIDYLKRYFVKSKPETVLFPGEKGKPYSSRNVQLFFQAALKKSGIDRNATVHTLRHSYAVHALEAGMDIHLLQYILGHRFLQTTSVYNQMANVDVSKFRNPIQDINLNEGEFTFSLY</sequence>
<dbReference type="GO" id="GO:0015074">
    <property type="term" value="P:DNA integration"/>
    <property type="evidence" value="ECO:0007669"/>
    <property type="project" value="InterPro"/>
</dbReference>
<dbReference type="GO" id="GO:0006310">
    <property type="term" value="P:DNA recombination"/>
    <property type="evidence" value="ECO:0007669"/>
    <property type="project" value="UniProtKB-KW"/>
</dbReference>
<gene>
    <name evidence="5" type="ORF">DJ013_01930</name>
</gene>
<evidence type="ECO:0000313" key="5">
    <source>
        <dbReference type="EMBL" id="AWV97000.1"/>
    </source>
</evidence>
<dbReference type="GO" id="GO:0003677">
    <property type="term" value="F:DNA binding"/>
    <property type="evidence" value="ECO:0007669"/>
    <property type="project" value="UniProtKB-KW"/>
</dbReference>
<dbReference type="InterPro" id="IPR013762">
    <property type="entry name" value="Integrase-like_cat_sf"/>
</dbReference>
<protein>
    <submittedName>
        <fullName evidence="5">Integrase</fullName>
    </submittedName>
</protein>
<dbReference type="AlphaFoldDB" id="A0A2Z4G7D3"/>
<comment type="similarity">
    <text evidence="1">Belongs to the 'phage' integrase family.</text>
</comment>
<accession>A0A2Z4G7D3</accession>
<dbReference type="PANTHER" id="PTHR30349:SF64">
    <property type="entry name" value="PROPHAGE INTEGRASE INTD-RELATED"/>
    <property type="match status" value="1"/>
</dbReference>
<dbReference type="InterPro" id="IPR011010">
    <property type="entry name" value="DNA_brk_join_enz"/>
</dbReference>
<dbReference type="Proteomes" id="UP000249873">
    <property type="component" value="Chromosome"/>
</dbReference>
<dbReference type="PANTHER" id="PTHR30349">
    <property type="entry name" value="PHAGE INTEGRASE-RELATED"/>
    <property type="match status" value="1"/>
</dbReference>
<dbReference type="Gene3D" id="1.10.150.130">
    <property type="match status" value="1"/>
</dbReference>
<keyword evidence="3" id="KW-0233">DNA recombination</keyword>
<reference evidence="5 6" key="1">
    <citation type="submission" date="2018-05" db="EMBL/GenBank/DDBJ databases">
        <title>Complete genome sequence of Arcticibacterium luteifluviistationis SM1504T, a cytophagaceae bacterium isolated from Arctic surface seawater.</title>
        <authorList>
            <person name="Li Y."/>
            <person name="Qin Q.-L."/>
        </authorList>
    </citation>
    <scope>NUCLEOTIDE SEQUENCE [LARGE SCALE GENOMIC DNA]</scope>
    <source>
        <strain evidence="5 6">SM1504</strain>
    </source>
</reference>
<evidence type="ECO:0000256" key="3">
    <source>
        <dbReference type="ARBA" id="ARBA00023172"/>
    </source>
</evidence>
<dbReference type="SUPFAM" id="SSF56349">
    <property type="entry name" value="DNA breaking-rejoining enzymes"/>
    <property type="match status" value="1"/>
</dbReference>
<dbReference type="KEGG" id="als:DJ013_01930"/>
<keyword evidence="2" id="KW-0238">DNA-binding</keyword>
<dbReference type="InterPro" id="IPR002104">
    <property type="entry name" value="Integrase_catalytic"/>
</dbReference>
<proteinExistence type="inferred from homology"/>
<dbReference type="OrthoDB" id="9801717at2"/>
<feature type="domain" description="Tyr recombinase" evidence="4">
    <location>
        <begin position="96"/>
        <end position="271"/>
    </location>
</feature>
<dbReference type="RefSeq" id="WP_111370102.1">
    <property type="nucleotide sequence ID" value="NZ_CP029480.1"/>
</dbReference>
<dbReference type="EMBL" id="CP029480">
    <property type="protein sequence ID" value="AWV97000.1"/>
    <property type="molecule type" value="Genomic_DNA"/>
</dbReference>
<evidence type="ECO:0000313" key="6">
    <source>
        <dbReference type="Proteomes" id="UP000249873"/>
    </source>
</evidence>
<dbReference type="InterPro" id="IPR050090">
    <property type="entry name" value="Tyrosine_recombinase_XerCD"/>
</dbReference>
<name>A0A2Z4G7D3_9BACT</name>